<dbReference type="EMBL" id="MF101440">
    <property type="protein sequence ID" value="ARW66022.1"/>
    <property type="molecule type" value="Genomic_DNA"/>
</dbReference>
<keyword evidence="1" id="KW-0150">Chloroplast</keyword>
<gene>
    <name evidence="1" type="primary">petP</name>
</gene>
<name>A0A1Z1MJK3_9FLOR</name>
<keyword evidence="1" id="KW-0934">Plastid</keyword>
<geneLocation type="chloroplast" evidence="1"/>
<protein>
    <submittedName>
        <fullName evidence="1">Cytochrome b6-f complex subunit PetP</fullName>
    </submittedName>
</protein>
<accession>A0A1Z1MJK3</accession>
<evidence type="ECO:0000313" key="1">
    <source>
        <dbReference type="EMBL" id="ARW66022.1"/>
    </source>
</evidence>
<organism evidence="1">
    <name type="scientific">Ophidocladus simpliciusculus</name>
    <dbReference type="NCBI Taxonomy" id="1261574"/>
    <lineage>
        <taxon>Eukaryota</taxon>
        <taxon>Rhodophyta</taxon>
        <taxon>Florideophyceae</taxon>
        <taxon>Rhodymeniophycidae</taxon>
        <taxon>Ceramiales</taxon>
        <taxon>Rhodomelaceae</taxon>
        <taxon>Herposiphonieae</taxon>
        <taxon>Ophidocladus</taxon>
    </lineage>
</organism>
<dbReference type="RefSeq" id="YP_009396836.1">
    <property type="nucleotide sequence ID" value="NC_035284.1"/>
</dbReference>
<reference evidence="1" key="1">
    <citation type="journal article" date="2017" name="J. Phycol.">
        <title>Analysis of chloroplast genomes and a supermatrix inform reclassification of the Rhodomelaceae (Rhodophyta).</title>
        <authorList>
            <person name="Diaz-Tapia P."/>
            <person name="Maggs C.A."/>
            <person name="West J.A."/>
            <person name="Verbruggen H."/>
        </authorList>
    </citation>
    <scope>NUCLEOTIDE SEQUENCE</scope>
    <source>
        <strain evidence="1">PD949</strain>
    </source>
</reference>
<dbReference type="GeneID" id="33359097"/>
<sequence length="66" mass="7857">MLIKPSSVNIIKAPLKIKAKIVQYMYKKLNFIGYKKLSNKHKIPILQLPDKKRIWMLKSEIKYTIK</sequence>
<proteinExistence type="predicted"/>
<dbReference type="AlphaFoldDB" id="A0A1Z1MJK3"/>